<reference evidence="1" key="1">
    <citation type="submission" date="2014-09" db="EMBL/GenBank/DDBJ databases">
        <authorList>
            <person name="Magalhaes I.L.F."/>
            <person name="Oliveira U."/>
            <person name="Santos F.R."/>
            <person name="Vidigal T.H.D.A."/>
            <person name="Brescovit A.D."/>
            <person name="Santos A.J."/>
        </authorList>
    </citation>
    <scope>NUCLEOTIDE SEQUENCE</scope>
    <source>
        <tissue evidence="1">Shoot tissue taken approximately 20 cm above the soil surface</tissue>
    </source>
</reference>
<protein>
    <submittedName>
        <fullName evidence="1">Uncharacterized protein</fullName>
    </submittedName>
</protein>
<dbReference type="AlphaFoldDB" id="A0A0A9ALC0"/>
<evidence type="ECO:0000313" key="1">
    <source>
        <dbReference type="EMBL" id="JAD52494.1"/>
    </source>
</evidence>
<dbReference type="EMBL" id="GBRH01245401">
    <property type="protein sequence ID" value="JAD52494.1"/>
    <property type="molecule type" value="Transcribed_RNA"/>
</dbReference>
<sequence>MGSTLIMLGAWILWNHRNRCVFDGVTPNLAGVLISADEEYRLWRMAGARGLSLLTAPTPVG</sequence>
<name>A0A0A9ALC0_ARUDO</name>
<organism evidence="1">
    <name type="scientific">Arundo donax</name>
    <name type="common">Giant reed</name>
    <name type="synonym">Donax arundinaceus</name>
    <dbReference type="NCBI Taxonomy" id="35708"/>
    <lineage>
        <taxon>Eukaryota</taxon>
        <taxon>Viridiplantae</taxon>
        <taxon>Streptophyta</taxon>
        <taxon>Embryophyta</taxon>
        <taxon>Tracheophyta</taxon>
        <taxon>Spermatophyta</taxon>
        <taxon>Magnoliopsida</taxon>
        <taxon>Liliopsida</taxon>
        <taxon>Poales</taxon>
        <taxon>Poaceae</taxon>
        <taxon>PACMAD clade</taxon>
        <taxon>Arundinoideae</taxon>
        <taxon>Arundineae</taxon>
        <taxon>Arundo</taxon>
    </lineage>
</organism>
<accession>A0A0A9ALC0</accession>
<reference evidence="1" key="2">
    <citation type="journal article" date="2015" name="Data Brief">
        <title>Shoot transcriptome of the giant reed, Arundo donax.</title>
        <authorList>
            <person name="Barrero R.A."/>
            <person name="Guerrero F.D."/>
            <person name="Moolhuijzen P."/>
            <person name="Goolsby J.A."/>
            <person name="Tidwell J."/>
            <person name="Bellgard S.E."/>
            <person name="Bellgard M.I."/>
        </authorList>
    </citation>
    <scope>NUCLEOTIDE SEQUENCE</scope>
    <source>
        <tissue evidence="1">Shoot tissue taken approximately 20 cm above the soil surface</tissue>
    </source>
</reference>
<proteinExistence type="predicted"/>